<dbReference type="InterPro" id="IPR051531">
    <property type="entry name" value="N-acetyltransferase"/>
</dbReference>
<evidence type="ECO:0000313" key="3">
    <source>
        <dbReference type="EMBL" id="NKZ37701.1"/>
    </source>
</evidence>
<sequence length="181" mass="20106">MSVPRIETERLILRLPLLEDFDAHAANMADEEASRFIGGPQARAVAWRGFLQLAGAWEIQGFSMFSVIEKATGRWVGRLGPWFPEGWPGPEVGWGIVRDAWGKGYATEGATAAMDFAFDTLGWDRVVHSIAPDNVASQGVARKLGSRCLGPGTLPEPYDDKPIELWGQSRDDWRARRKQKP</sequence>
<dbReference type="Pfam" id="PF13302">
    <property type="entry name" value="Acetyltransf_3"/>
    <property type="match status" value="1"/>
</dbReference>
<dbReference type="PANTHER" id="PTHR43792:SF1">
    <property type="entry name" value="N-ACETYLTRANSFERASE DOMAIN-CONTAINING PROTEIN"/>
    <property type="match status" value="1"/>
</dbReference>
<dbReference type="InterPro" id="IPR016181">
    <property type="entry name" value="Acyl_CoA_acyltransferase"/>
</dbReference>
<feature type="region of interest" description="Disordered" evidence="1">
    <location>
        <begin position="152"/>
        <end position="181"/>
    </location>
</feature>
<feature type="domain" description="N-acetyltransferase" evidence="2">
    <location>
        <begin position="11"/>
        <end position="164"/>
    </location>
</feature>
<dbReference type="EMBL" id="JAAZQD010000001">
    <property type="protein sequence ID" value="NKZ37701.1"/>
    <property type="molecule type" value="Genomic_DNA"/>
</dbReference>
<feature type="compositionally biased region" description="Basic and acidic residues" evidence="1">
    <location>
        <begin position="158"/>
        <end position="174"/>
    </location>
</feature>
<dbReference type="PROSITE" id="PS51186">
    <property type="entry name" value="GNAT"/>
    <property type="match status" value="1"/>
</dbReference>
<dbReference type="Proteomes" id="UP000541636">
    <property type="component" value="Unassembled WGS sequence"/>
</dbReference>
<organism evidence="3 4">
    <name type="scientific">Oleiagrimonas citrea</name>
    <dbReference type="NCBI Taxonomy" id="1665687"/>
    <lineage>
        <taxon>Bacteria</taxon>
        <taxon>Pseudomonadati</taxon>
        <taxon>Pseudomonadota</taxon>
        <taxon>Gammaproteobacteria</taxon>
        <taxon>Lysobacterales</taxon>
        <taxon>Rhodanobacteraceae</taxon>
        <taxon>Oleiagrimonas</taxon>
    </lineage>
</organism>
<accession>A0A846ZK01</accession>
<evidence type="ECO:0000313" key="4">
    <source>
        <dbReference type="Proteomes" id="UP000541636"/>
    </source>
</evidence>
<dbReference type="Gene3D" id="3.40.630.30">
    <property type="match status" value="1"/>
</dbReference>
<dbReference type="AlphaFoldDB" id="A0A846ZK01"/>
<protein>
    <submittedName>
        <fullName evidence="3">GNAT family N-acetyltransferase</fullName>
    </submittedName>
</protein>
<dbReference type="GO" id="GO:0016747">
    <property type="term" value="F:acyltransferase activity, transferring groups other than amino-acyl groups"/>
    <property type="evidence" value="ECO:0007669"/>
    <property type="project" value="InterPro"/>
</dbReference>
<evidence type="ECO:0000256" key="1">
    <source>
        <dbReference type="SAM" id="MobiDB-lite"/>
    </source>
</evidence>
<gene>
    <name evidence="3" type="ORF">HF690_01875</name>
</gene>
<keyword evidence="3" id="KW-0808">Transferase</keyword>
<dbReference type="SUPFAM" id="SSF55729">
    <property type="entry name" value="Acyl-CoA N-acyltransferases (Nat)"/>
    <property type="match status" value="1"/>
</dbReference>
<evidence type="ECO:0000259" key="2">
    <source>
        <dbReference type="PROSITE" id="PS51186"/>
    </source>
</evidence>
<reference evidence="3 4" key="1">
    <citation type="journal article" date="2017" name="Int. J. Syst. Evol. Microbiol.">
        <title>Oleiagrimonas citrea sp. nov., a marine bacterium isolated from tidal flat sediment and emended description of the genus Oleiagrimonas Fang et al. 2015 and Oleiagrimonas soli.</title>
        <authorList>
            <person name="Yang S.H."/>
            <person name="Seo H.S."/>
            <person name="Seong C.N."/>
            <person name="Kwon K.K."/>
        </authorList>
    </citation>
    <scope>NUCLEOTIDE SEQUENCE [LARGE SCALE GENOMIC DNA]</scope>
    <source>
        <strain evidence="3 4">MEBiC09124</strain>
    </source>
</reference>
<dbReference type="InterPro" id="IPR000182">
    <property type="entry name" value="GNAT_dom"/>
</dbReference>
<comment type="caution">
    <text evidence="3">The sequence shown here is derived from an EMBL/GenBank/DDBJ whole genome shotgun (WGS) entry which is preliminary data.</text>
</comment>
<keyword evidence="4" id="KW-1185">Reference proteome</keyword>
<dbReference type="PANTHER" id="PTHR43792">
    <property type="entry name" value="GNAT FAMILY, PUTATIVE (AFU_ORTHOLOGUE AFUA_3G00765)-RELATED-RELATED"/>
    <property type="match status" value="1"/>
</dbReference>
<dbReference type="RefSeq" id="WP_168608253.1">
    <property type="nucleotide sequence ID" value="NZ_JAAZQD010000001.1"/>
</dbReference>
<name>A0A846ZK01_9GAMM</name>
<proteinExistence type="predicted"/>